<evidence type="ECO:0000313" key="2">
    <source>
        <dbReference type="EMBL" id="GFZ21352.1"/>
    </source>
</evidence>
<comment type="caution">
    <text evidence="2">The sequence shown here is derived from an EMBL/GenBank/DDBJ whole genome shotgun (WGS) entry which is preliminary data.</text>
</comment>
<feature type="compositionally biased region" description="Acidic residues" evidence="1">
    <location>
        <begin position="101"/>
        <end position="126"/>
    </location>
</feature>
<feature type="region of interest" description="Disordered" evidence="1">
    <location>
        <begin position="94"/>
        <end position="126"/>
    </location>
</feature>
<organism evidence="2 3">
    <name type="scientific">Actinidia rufa</name>
    <dbReference type="NCBI Taxonomy" id="165716"/>
    <lineage>
        <taxon>Eukaryota</taxon>
        <taxon>Viridiplantae</taxon>
        <taxon>Streptophyta</taxon>
        <taxon>Embryophyta</taxon>
        <taxon>Tracheophyta</taxon>
        <taxon>Spermatophyta</taxon>
        <taxon>Magnoliopsida</taxon>
        <taxon>eudicotyledons</taxon>
        <taxon>Gunneridae</taxon>
        <taxon>Pentapetalae</taxon>
        <taxon>asterids</taxon>
        <taxon>Ericales</taxon>
        <taxon>Actinidiaceae</taxon>
        <taxon>Actinidia</taxon>
    </lineage>
</organism>
<dbReference type="PANTHER" id="PTHR47530">
    <property type="entry name" value="E3 UBIQUITIN LIGASE BIG BROTHER-RELATED"/>
    <property type="match status" value="1"/>
</dbReference>
<dbReference type="PANTHER" id="PTHR47530:SF4">
    <property type="entry name" value="E3 UBIQUITIN LIGASE BIG BROTHER-RELATED"/>
    <property type="match status" value="1"/>
</dbReference>
<dbReference type="AlphaFoldDB" id="A0A7J0HEA4"/>
<evidence type="ECO:0000313" key="3">
    <source>
        <dbReference type="Proteomes" id="UP000585474"/>
    </source>
</evidence>
<feature type="compositionally biased region" description="Polar residues" evidence="1">
    <location>
        <begin position="1"/>
        <end position="27"/>
    </location>
</feature>
<accession>A0A7J0HEA4</accession>
<feature type="region of interest" description="Disordered" evidence="1">
    <location>
        <begin position="1"/>
        <end position="28"/>
    </location>
</feature>
<dbReference type="EMBL" id="BJWL01000029">
    <property type="protein sequence ID" value="GFZ21352.1"/>
    <property type="molecule type" value="Genomic_DNA"/>
</dbReference>
<dbReference type="OrthoDB" id="8062037at2759"/>
<reference evidence="2 3" key="1">
    <citation type="submission" date="2019-07" db="EMBL/GenBank/DDBJ databases">
        <title>De Novo Assembly of kiwifruit Actinidia rufa.</title>
        <authorList>
            <person name="Sugita-Konishi S."/>
            <person name="Sato K."/>
            <person name="Mori E."/>
            <person name="Abe Y."/>
            <person name="Kisaki G."/>
            <person name="Hamano K."/>
            <person name="Suezawa K."/>
            <person name="Otani M."/>
            <person name="Fukuda T."/>
            <person name="Manabe T."/>
            <person name="Gomi K."/>
            <person name="Tabuchi M."/>
            <person name="Akimitsu K."/>
            <person name="Kataoka I."/>
        </authorList>
    </citation>
    <scope>NUCLEOTIDE SEQUENCE [LARGE SCALE GENOMIC DNA]</scope>
    <source>
        <strain evidence="3">cv. Fuchu</strain>
    </source>
</reference>
<dbReference type="InterPro" id="IPR043312">
    <property type="entry name" value="AtBBR-like"/>
</dbReference>
<proteinExistence type="predicted"/>
<protein>
    <submittedName>
        <fullName evidence="2">RING/U-box superfamily protein</fullName>
    </submittedName>
</protein>
<keyword evidence="3" id="KW-1185">Reference proteome</keyword>
<dbReference type="Proteomes" id="UP000585474">
    <property type="component" value="Unassembled WGS sequence"/>
</dbReference>
<gene>
    <name evidence="2" type="ORF">Acr_29g0005140</name>
</gene>
<name>A0A7J0HEA4_9ERIC</name>
<sequence length="393" mass="43509">MENSKGDSNGTKATDPTTTDQNPNVNPTIVEEEQVSSEIGNQILQSSTTTARTPFTNLSQIDADLALARTLQEQERAYMMLRLNGDGSGYGSWESGSYIHEDDEDFDDPSGDEYDGTDVENEDDGDIEDEDAFDVHAHAEAGEDNDMSAGVELDPASYPNDEAYARALQDAEDRELAARLLALAGINDREAEDIEDHGGNSQDAWKARSTRATTQCITCWKAASKQIMFIASTRCAVTYSRLQPAPDISSNYYASFMFRHTWEDGDPDELSYEELLALGEVVGIESRGLSADTIASLPSAHYKSQNTQDGSNDSLKERVGLGCPMSQYEGVFEAEFWCCSRAVHRGLLIWKQLGQNSDDPPLQVADFQNKWAHREKERGIHNSCFCIFMSQLE</sequence>
<evidence type="ECO:0000256" key="1">
    <source>
        <dbReference type="SAM" id="MobiDB-lite"/>
    </source>
</evidence>